<dbReference type="PANTHER" id="PTHR34934">
    <property type="entry name" value="FLAVIN-DEPENDENT THYMIDYLATE SYNTHASE"/>
    <property type="match status" value="1"/>
</dbReference>
<reference evidence="2 3" key="1">
    <citation type="submission" date="2018-10" db="EMBL/GenBank/DDBJ databases">
        <title>Co-occurring genomic capacity for anaerobic methane metabolism and dissimilatory sulfite reduction discovered in the Korarchaeota.</title>
        <authorList>
            <person name="Mckay L.J."/>
            <person name="Dlakic M."/>
            <person name="Fields M.W."/>
            <person name="Delmont T.O."/>
            <person name="Eren A.M."/>
            <person name="Jay Z.J."/>
            <person name="Klingelsmith K.B."/>
            <person name="Rusch D.B."/>
            <person name="Inskeep W.P."/>
        </authorList>
    </citation>
    <scope>NUCLEOTIDE SEQUENCE [LARGE SCALE GENOMIC DNA]</scope>
    <source>
        <strain evidence="2 3">MDKW</strain>
    </source>
</reference>
<dbReference type="CDD" id="cd20175">
    <property type="entry name" value="ThyX"/>
    <property type="match status" value="1"/>
</dbReference>
<dbReference type="PANTHER" id="PTHR34934:SF1">
    <property type="entry name" value="FLAVIN-DEPENDENT THYMIDYLATE SYNTHASE"/>
    <property type="match status" value="1"/>
</dbReference>
<name>A0A429GVH7_9CREN</name>
<keyword evidence="3" id="KW-1185">Reference proteome</keyword>
<dbReference type="InterPro" id="IPR003669">
    <property type="entry name" value="Thymidylate_synthase_ThyX"/>
</dbReference>
<dbReference type="InterPro" id="IPR036098">
    <property type="entry name" value="Thymidylate_synthase_ThyX_sf"/>
</dbReference>
<gene>
    <name evidence="2" type="primary">thyX</name>
    <name evidence="2" type="ORF">D6D85_01925</name>
</gene>
<evidence type="ECO:0000313" key="2">
    <source>
        <dbReference type="EMBL" id="RSN77765.1"/>
    </source>
</evidence>
<dbReference type="GO" id="GO:0032259">
    <property type="term" value="P:methylation"/>
    <property type="evidence" value="ECO:0007669"/>
    <property type="project" value="UniProtKB-KW"/>
</dbReference>
<accession>A0A429GVH7</accession>
<keyword evidence="2" id="KW-0489">Methyltransferase</keyword>
<dbReference type="EMBL" id="RCOS01000027">
    <property type="protein sequence ID" value="RSN77765.1"/>
    <property type="molecule type" value="Genomic_DNA"/>
</dbReference>
<comment type="caution">
    <text evidence="2">The sequence shown here is derived from an EMBL/GenBank/DDBJ whole genome shotgun (WGS) entry which is preliminary data.</text>
</comment>
<dbReference type="GO" id="GO:0050660">
    <property type="term" value="F:flavin adenine dinucleotide binding"/>
    <property type="evidence" value="ECO:0007669"/>
    <property type="project" value="UniProtKB-UniRule"/>
</dbReference>
<keyword evidence="2" id="KW-0808">Transferase</keyword>
<sequence>MRDPDTIISVCARISRSKKPIKDILMEVNPEYEEKLLESLFTMGHLSVFEHGRFLVRKEFSDRYIRMLAKYRYLDWHEESKEIIISGNMRTAIEMAADPDYRDVALEFLSISRFLSRKFGVEYRGVREPMFLKSYSSPLGIKLSVIDFLKAPGDLSSMTFIAEGISRVTSHQLVRHRSMSFTQQSQRFVDVSNLDFIKPPSVEGKAAELYFEMIDRSLSAYRKLVEMGINKEDARYIIPQAISTRIAVTATVSSLKNFFKLRLDKSAQWEIRELASLVLKAAEELSLMQHTSK</sequence>
<dbReference type="Pfam" id="PF02511">
    <property type="entry name" value="Thy1"/>
    <property type="match status" value="2"/>
</dbReference>
<dbReference type="SUPFAM" id="SSF69796">
    <property type="entry name" value="Thymidylate synthase-complementing protein Thy1"/>
    <property type="match status" value="1"/>
</dbReference>
<dbReference type="NCBIfam" id="TIGR02170">
    <property type="entry name" value="thyX"/>
    <property type="match status" value="1"/>
</dbReference>
<dbReference type="Gene3D" id="3.30.1360.170">
    <property type="match status" value="2"/>
</dbReference>
<dbReference type="GO" id="GO:0050797">
    <property type="term" value="F:thymidylate synthase (FAD) activity"/>
    <property type="evidence" value="ECO:0007669"/>
    <property type="project" value="UniProtKB-UniRule"/>
</dbReference>
<dbReference type="RefSeq" id="WP_125670379.1">
    <property type="nucleotide sequence ID" value="NZ_RCOS01000027.1"/>
</dbReference>
<dbReference type="GO" id="GO:0006231">
    <property type="term" value="P:dTMP biosynthetic process"/>
    <property type="evidence" value="ECO:0007669"/>
    <property type="project" value="UniProtKB-UniRule"/>
</dbReference>
<dbReference type="AlphaFoldDB" id="A0A429GVH7"/>
<dbReference type="OrthoDB" id="18918at2157"/>
<protein>
    <recommendedName>
        <fullName evidence="1">FAD-dependent thymidylate synthase</fullName>
        <ecNumber evidence="1">2.1.1.148</ecNumber>
    </recommendedName>
</protein>
<evidence type="ECO:0000256" key="1">
    <source>
        <dbReference type="NCBIfam" id="TIGR02170"/>
    </source>
</evidence>
<dbReference type="GO" id="GO:0070402">
    <property type="term" value="F:NADPH binding"/>
    <property type="evidence" value="ECO:0007669"/>
    <property type="project" value="TreeGrafter"/>
</dbReference>
<dbReference type="PROSITE" id="PS51331">
    <property type="entry name" value="THYX"/>
    <property type="match status" value="1"/>
</dbReference>
<proteinExistence type="predicted"/>
<dbReference type="Proteomes" id="UP000277582">
    <property type="component" value="Unassembled WGS sequence"/>
</dbReference>
<organism evidence="2 3">
    <name type="scientific">Candidatus Methanodesulfokora washburnensis</name>
    <dbReference type="NCBI Taxonomy" id="2478471"/>
    <lineage>
        <taxon>Archaea</taxon>
        <taxon>Thermoproteota</taxon>
        <taxon>Candidatus Korarchaeia</taxon>
        <taxon>Candidatus Korarchaeia incertae sedis</taxon>
        <taxon>Candidatus Methanodesulfokora</taxon>
    </lineage>
</organism>
<dbReference type="GO" id="GO:0004799">
    <property type="term" value="F:thymidylate synthase activity"/>
    <property type="evidence" value="ECO:0007669"/>
    <property type="project" value="TreeGrafter"/>
</dbReference>
<evidence type="ECO:0000313" key="3">
    <source>
        <dbReference type="Proteomes" id="UP000277582"/>
    </source>
</evidence>
<dbReference type="EC" id="2.1.1.148" evidence="1"/>